<dbReference type="AlphaFoldDB" id="A0A163LYK6"/>
<proteinExistence type="predicted"/>
<dbReference type="RefSeq" id="WP_048005729.1">
    <property type="nucleotide sequence ID" value="NZ_JBLGCT010000001.1"/>
</dbReference>
<sequence>MLAAKELIELNNQKREKLTEENEKYYSDILLYLRLQLTLSEQQTEEILMEILEHLLEGQGEGKTAMMIFGSDPKAYADELVEQLPPESKRSVAGFISLMALNLFGIFLAIRGAGLLITSFFKEVENDVFIGSAAILAVILLLTTMAELKMFFTIIKRSLFQEKDSAGKMALIGGLGAAAISLPFFLALFFLPDLGPSFPFSWWASLIAGLIMIGLYKLISRKRF</sequence>
<gene>
    <name evidence="2" type="ORF">AV649_14340</name>
</gene>
<keyword evidence="1" id="KW-0472">Membrane</keyword>
<dbReference type="Pfam" id="PF06570">
    <property type="entry name" value="DUF1129"/>
    <property type="match status" value="1"/>
</dbReference>
<accession>A0A163LYK6</accession>
<feature type="transmembrane region" description="Helical" evidence="1">
    <location>
        <begin position="92"/>
        <end position="117"/>
    </location>
</feature>
<dbReference type="PATRIC" id="fig|189381.9.peg.3495"/>
<feature type="transmembrane region" description="Helical" evidence="1">
    <location>
        <begin position="129"/>
        <end position="148"/>
    </location>
</feature>
<dbReference type="Gene3D" id="1.10.1900.10">
    <property type="entry name" value="c-terminal domain of poly(a) binding protein"/>
    <property type="match status" value="1"/>
</dbReference>
<keyword evidence="1" id="KW-0812">Transmembrane</keyword>
<dbReference type="Proteomes" id="UP000076510">
    <property type="component" value="Unassembled WGS sequence"/>
</dbReference>
<dbReference type="InterPro" id="IPR009214">
    <property type="entry name" value="DUF1129"/>
</dbReference>
<protein>
    <recommendedName>
        <fullName evidence="4">DUF1129 family protein</fullName>
    </recommendedName>
</protein>
<dbReference type="EMBL" id="LQQY01000008">
    <property type="protein sequence ID" value="KZE51401.1"/>
    <property type="molecule type" value="Genomic_DNA"/>
</dbReference>
<organism evidence="2 3">
    <name type="scientific">Rossellomorea marisflavi</name>
    <dbReference type="NCBI Taxonomy" id="189381"/>
    <lineage>
        <taxon>Bacteria</taxon>
        <taxon>Bacillati</taxon>
        <taxon>Bacillota</taxon>
        <taxon>Bacilli</taxon>
        <taxon>Bacillales</taxon>
        <taxon>Bacillaceae</taxon>
        <taxon>Rossellomorea</taxon>
    </lineage>
</organism>
<evidence type="ECO:0008006" key="4">
    <source>
        <dbReference type="Google" id="ProtNLM"/>
    </source>
</evidence>
<dbReference type="PANTHER" id="PTHR41307:SF1">
    <property type="entry name" value="MEMBRANE PROTEIN"/>
    <property type="match status" value="1"/>
</dbReference>
<comment type="caution">
    <text evidence="2">The sequence shown here is derived from an EMBL/GenBank/DDBJ whole genome shotgun (WGS) entry which is preliminary data.</text>
</comment>
<evidence type="ECO:0000256" key="1">
    <source>
        <dbReference type="SAM" id="Phobius"/>
    </source>
</evidence>
<dbReference type="SUPFAM" id="SSF158560">
    <property type="entry name" value="BH3980-like"/>
    <property type="match status" value="1"/>
</dbReference>
<name>A0A163LYK6_9BACI</name>
<evidence type="ECO:0000313" key="2">
    <source>
        <dbReference type="EMBL" id="KZE51401.1"/>
    </source>
</evidence>
<dbReference type="PANTHER" id="PTHR41307">
    <property type="entry name" value="MEMBRANE PROTEIN-RELATED"/>
    <property type="match status" value="1"/>
</dbReference>
<reference evidence="3" key="1">
    <citation type="submission" date="2016-01" db="EMBL/GenBank/DDBJ databases">
        <title>Whole genome sequencing of Bhargavaea cecembensis T14.</title>
        <authorList>
            <person name="Hong K.W."/>
        </authorList>
    </citation>
    <scope>NUCLEOTIDE SEQUENCE [LARGE SCALE GENOMIC DNA]</scope>
    <source>
        <strain evidence="3">M19</strain>
    </source>
</reference>
<feature type="transmembrane region" description="Helical" evidence="1">
    <location>
        <begin position="202"/>
        <end position="219"/>
    </location>
</feature>
<keyword evidence="1" id="KW-1133">Transmembrane helix</keyword>
<evidence type="ECO:0000313" key="3">
    <source>
        <dbReference type="Proteomes" id="UP000076510"/>
    </source>
</evidence>
<feature type="transmembrane region" description="Helical" evidence="1">
    <location>
        <begin position="169"/>
        <end position="190"/>
    </location>
</feature>